<dbReference type="AlphaFoldDB" id="C8PEB5"/>
<comment type="caution">
    <text evidence="2">The sequence shown here is derived from an EMBL/GenBank/DDBJ whole genome shotgun (WGS) entry which is preliminary data.</text>
</comment>
<feature type="transmembrane region" description="Helical" evidence="1">
    <location>
        <begin position="58"/>
        <end position="83"/>
    </location>
</feature>
<keyword evidence="1" id="KW-1133">Transmembrane helix</keyword>
<dbReference type="Proteomes" id="UP000005709">
    <property type="component" value="Unassembled WGS sequence"/>
</dbReference>
<keyword evidence="1" id="KW-0812">Transmembrane</keyword>
<reference evidence="2 3" key="1">
    <citation type="submission" date="2009-07" db="EMBL/GenBank/DDBJ databases">
        <authorList>
            <person name="Madupu R."/>
            <person name="Sebastian Y."/>
            <person name="Durkin A.S."/>
            <person name="Torralba M."/>
            <person name="Methe B."/>
            <person name="Sutton G.G."/>
            <person name="Strausberg R.L."/>
            <person name="Nelson K.E."/>
        </authorList>
    </citation>
    <scope>NUCLEOTIDE SEQUENCE [LARGE SCALE GENOMIC DNA]</scope>
    <source>
        <strain evidence="2 3">RM3268</strain>
    </source>
</reference>
<evidence type="ECO:0000313" key="2">
    <source>
        <dbReference type="EMBL" id="EEV18988.1"/>
    </source>
</evidence>
<gene>
    <name evidence="2" type="ORF">CAMGR0001_2470</name>
</gene>
<accession>C8PEB5</accession>
<dbReference type="EMBL" id="ACYG01000005">
    <property type="protein sequence ID" value="EEV18988.1"/>
    <property type="molecule type" value="Genomic_DNA"/>
</dbReference>
<evidence type="ECO:0000256" key="1">
    <source>
        <dbReference type="SAM" id="Phobius"/>
    </source>
</evidence>
<keyword evidence="3" id="KW-1185">Reference proteome</keyword>
<proteinExistence type="predicted"/>
<evidence type="ECO:0000313" key="3">
    <source>
        <dbReference type="Proteomes" id="UP000005709"/>
    </source>
</evidence>
<name>C8PEB5_9BACT</name>
<protein>
    <submittedName>
        <fullName evidence="2">Uncharacterized protein</fullName>
    </submittedName>
</protein>
<sequence>MGIGKDYMQRNKIDLVRWIFSLRHILRSNTPFNSNEQVELKFKEPKSKHLIYNFFELIIHYAIIAPFLAIYAGIFLFCAGLAIKILS</sequence>
<keyword evidence="1" id="KW-0472">Membrane</keyword>
<organism evidence="2 3">
    <name type="scientific">Campylobacter gracilis RM3268</name>
    <dbReference type="NCBI Taxonomy" id="553220"/>
    <lineage>
        <taxon>Bacteria</taxon>
        <taxon>Pseudomonadati</taxon>
        <taxon>Campylobacterota</taxon>
        <taxon>Epsilonproteobacteria</taxon>
        <taxon>Campylobacterales</taxon>
        <taxon>Campylobacteraceae</taxon>
        <taxon>Campylobacter</taxon>
    </lineage>
</organism>